<name>A0ABN2E4T6_9ACTN</name>
<gene>
    <name evidence="1" type="ORF">GCM10009804_61290</name>
</gene>
<dbReference type="Proteomes" id="UP001501705">
    <property type="component" value="Unassembled WGS sequence"/>
</dbReference>
<reference evidence="1 2" key="1">
    <citation type="journal article" date="2019" name="Int. J. Syst. Evol. Microbiol.">
        <title>The Global Catalogue of Microorganisms (GCM) 10K type strain sequencing project: providing services to taxonomists for standard genome sequencing and annotation.</title>
        <authorList>
            <consortium name="The Broad Institute Genomics Platform"/>
            <consortium name="The Broad Institute Genome Sequencing Center for Infectious Disease"/>
            <person name="Wu L."/>
            <person name="Ma J."/>
        </authorList>
    </citation>
    <scope>NUCLEOTIDE SEQUENCE [LARGE SCALE GENOMIC DNA]</scope>
    <source>
        <strain evidence="1 2">JCM 15572</strain>
    </source>
</reference>
<keyword evidence="2" id="KW-1185">Reference proteome</keyword>
<organism evidence="1 2">
    <name type="scientific">Kribbella hippodromi</name>
    <dbReference type="NCBI Taxonomy" id="434347"/>
    <lineage>
        <taxon>Bacteria</taxon>
        <taxon>Bacillati</taxon>
        <taxon>Actinomycetota</taxon>
        <taxon>Actinomycetes</taxon>
        <taxon>Propionibacteriales</taxon>
        <taxon>Kribbellaceae</taxon>
        <taxon>Kribbella</taxon>
    </lineage>
</organism>
<evidence type="ECO:0000313" key="2">
    <source>
        <dbReference type="Proteomes" id="UP001501705"/>
    </source>
</evidence>
<proteinExistence type="predicted"/>
<dbReference type="EMBL" id="BAAAPH010000024">
    <property type="protein sequence ID" value="GAA1596522.1"/>
    <property type="molecule type" value="Genomic_DNA"/>
</dbReference>
<accession>A0ABN2E4T6</accession>
<protein>
    <submittedName>
        <fullName evidence="1">Uncharacterized protein</fullName>
    </submittedName>
</protein>
<dbReference type="RefSeq" id="WP_344239036.1">
    <property type="nucleotide sequence ID" value="NZ_BAAAPH010000024.1"/>
</dbReference>
<comment type="caution">
    <text evidence="1">The sequence shown here is derived from an EMBL/GenBank/DDBJ whole genome shotgun (WGS) entry which is preliminary data.</text>
</comment>
<sequence length="224" mass="24756">MTSDDKKPPTVPDIAIRAAIELLPYGKDSMMTIYQGVRDRRLYRANQAMAEIEARVPQDQLQARLLESESLDALFGRAIAAAADSALEAKRRMLGVVIAEAVLDDALVDDSTLWVDLLAQVEVVHVRCLEDILRVQKEVEASGERPMASRGAEREINQKILDAGRKYPSPLLKTLANLSLLDAQTSWDRSTDYVHGLTLFGEEFLQHLRTAAGTEATKPVVTSD</sequence>
<evidence type="ECO:0000313" key="1">
    <source>
        <dbReference type="EMBL" id="GAA1596522.1"/>
    </source>
</evidence>